<dbReference type="SUPFAM" id="SSF54452">
    <property type="entry name" value="MHC antigen-recognition domain"/>
    <property type="match status" value="1"/>
</dbReference>
<evidence type="ECO:0000256" key="2">
    <source>
        <dbReference type="SAM" id="MobiDB-lite"/>
    </source>
</evidence>
<evidence type="ECO:0000313" key="7">
    <source>
        <dbReference type="Proteomes" id="UP001591681"/>
    </source>
</evidence>
<keyword evidence="3" id="KW-1133">Transmembrane helix</keyword>
<keyword evidence="1" id="KW-0325">Glycoprotein</keyword>
<dbReference type="Gene3D" id="3.30.500.10">
    <property type="entry name" value="MHC class I-like antigen recognition-like"/>
    <property type="match status" value="1"/>
</dbReference>
<keyword evidence="3" id="KW-0812">Transmembrane</keyword>
<feature type="domain" description="Immunoglobulin C1-set" evidence="5">
    <location>
        <begin position="207"/>
        <end position="283"/>
    </location>
</feature>
<evidence type="ECO:0000256" key="3">
    <source>
        <dbReference type="SAM" id="Phobius"/>
    </source>
</evidence>
<dbReference type="InterPro" id="IPR013783">
    <property type="entry name" value="Ig-like_fold"/>
</dbReference>
<organism evidence="6 7">
    <name type="scientific">Coilia grayii</name>
    <name type="common">Gray's grenadier anchovy</name>
    <dbReference type="NCBI Taxonomy" id="363190"/>
    <lineage>
        <taxon>Eukaryota</taxon>
        <taxon>Metazoa</taxon>
        <taxon>Chordata</taxon>
        <taxon>Craniata</taxon>
        <taxon>Vertebrata</taxon>
        <taxon>Euteleostomi</taxon>
        <taxon>Actinopterygii</taxon>
        <taxon>Neopterygii</taxon>
        <taxon>Teleostei</taxon>
        <taxon>Clupei</taxon>
        <taxon>Clupeiformes</taxon>
        <taxon>Clupeoidei</taxon>
        <taxon>Engraulidae</taxon>
        <taxon>Coilinae</taxon>
        <taxon>Coilia</taxon>
    </lineage>
</organism>
<dbReference type="InterPro" id="IPR050208">
    <property type="entry name" value="MHC_class-I_related"/>
</dbReference>
<dbReference type="PANTHER" id="PTHR16675:SF235">
    <property type="entry name" value="SHKT DOMAIN-CONTAINING PROTEIN"/>
    <property type="match status" value="1"/>
</dbReference>
<feature type="region of interest" description="Disordered" evidence="2">
    <location>
        <begin position="289"/>
        <end position="310"/>
    </location>
</feature>
<dbReference type="Gene3D" id="2.60.40.10">
    <property type="entry name" value="Immunoglobulins"/>
    <property type="match status" value="1"/>
</dbReference>
<dbReference type="AlphaFoldDB" id="A0ABD1J0X2"/>
<proteinExistence type="predicted"/>
<feature type="compositionally biased region" description="Polar residues" evidence="2">
    <location>
        <begin position="353"/>
        <end position="363"/>
    </location>
</feature>
<dbReference type="Pfam" id="PF07654">
    <property type="entry name" value="C1-set"/>
    <property type="match status" value="1"/>
</dbReference>
<dbReference type="EMBL" id="JBHFQA010000020">
    <property type="protein sequence ID" value="KAL2080854.1"/>
    <property type="molecule type" value="Genomic_DNA"/>
</dbReference>
<dbReference type="InterPro" id="IPR036179">
    <property type="entry name" value="Ig-like_dom_sf"/>
</dbReference>
<reference evidence="6 7" key="1">
    <citation type="submission" date="2024-09" db="EMBL/GenBank/DDBJ databases">
        <title>A chromosome-level genome assembly of Gray's grenadier anchovy, Coilia grayii.</title>
        <authorList>
            <person name="Fu Z."/>
        </authorList>
    </citation>
    <scope>NUCLEOTIDE SEQUENCE [LARGE SCALE GENOMIC DNA]</scope>
    <source>
        <strain evidence="6">G4</strain>
        <tissue evidence="6">Muscle</tissue>
    </source>
</reference>
<feature type="transmembrane region" description="Helical" evidence="3">
    <location>
        <begin position="318"/>
        <end position="340"/>
    </location>
</feature>
<feature type="compositionally biased region" description="Polar residues" evidence="2">
    <location>
        <begin position="291"/>
        <end position="301"/>
    </location>
</feature>
<dbReference type="SUPFAM" id="SSF48726">
    <property type="entry name" value="Immunoglobulin"/>
    <property type="match status" value="1"/>
</dbReference>
<feature type="domain" description="MHC class I-like antigen recognition-like" evidence="4">
    <location>
        <begin position="65"/>
        <end position="185"/>
    </location>
</feature>
<protein>
    <recommendedName>
        <fullName evidence="8">Ig-like domain-containing protein</fullName>
    </recommendedName>
</protein>
<sequence length="411" mass="46329">MSDDIKQFLLRRSVWVFLSYMLHLNCSDANTLEVHYTLIPGPENQLQFHQTTIFDGGAILHCSSPTLREEPRQPWVSQTFTPEELRGRDEICRGQFYQHSSWLQQISTLINNTAEVLQRRRGCTNGSGISSFDKWGINGEDFLTFDPQTRRWSPDTELAGPVAQEWNQHPFRNHVHRSRIRAVCQDDQSLFKQKRAVKTVRDTGMEVQVFAKSIPEHSSTSLWCHVMGSDLSGVRIQLTNDGVPLHSGVKLIGPRPNGDGTNQMRVQTKASLTDTERYQCEVYRDSRHHTSVTWDQPNVDTQGGGDRGKSSTVIDSEVALFAGIALGSVIFIIVMLVLLLKYWRHHHMHSPKHTTTVSLSSLATPKRSGQAPGANNNAADGQQHYEKVSGDYGQPVYIVQEMPPQSPANIY</sequence>
<keyword evidence="7" id="KW-1185">Reference proteome</keyword>
<evidence type="ECO:0000259" key="4">
    <source>
        <dbReference type="Pfam" id="PF00129"/>
    </source>
</evidence>
<dbReference type="InterPro" id="IPR011161">
    <property type="entry name" value="MHC_I-like_Ag-recog"/>
</dbReference>
<dbReference type="PANTHER" id="PTHR16675">
    <property type="entry name" value="MHC CLASS I-RELATED"/>
    <property type="match status" value="1"/>
</dbReference>
<evidence type="ECO:0008006" key="8">
    <source>
        <dbReference type="Google" id="ProtNLM"/>
    </source>
</evidence>
<dbReference type="InterPro" id="IPR011162">
    <property type="entry name" value="MHC_I/II-like_Ag-recog"/>
</dbReference>
<dbReference type="InterPro" id="IPR037055">
    <property type="entry name" value="MHC_I-like_Ag-recog_sf"/>
</dbReference>
<name>A0ABD1J0X2_9TELE</name>
<dbReference type="Pfam" id="PF00129">
    <property type="entry name" value="MHC_I"/>
    <property type="match status" value="1"/>
</dbReference>
<dbReference type="Proteomes" id="UP001591681">
    <property type="component" value="Unassembled WGS sequence"/>
</dbReference>
<keyword evidence="3" id="KW-0472">Membrane</keyword>
<comment type="caution">
    <text evidence="6">The sequence shown here is derived from an EMBL/GenBank/DDBJ whole genome shotgun (WGS) entry which is preliminary data.</text>
</comment>
<evidence type="ECO:0000313" key="6">
    <source>
        <dbReference type="EMBL" id="KAL2080854.1"/>
    </source>
</evidence>
<evidence type="ECO:0000259" key="5">
    <source>
        <dbReference type="Pfam" id="PF07654"/>
    </source>
</evidence>
<gene>
    <name evidence="6" type="ORF">ACEWY4_022707</name>
</gene>
<accession>A0ABD1J0X2</accession>
<evidence type="ECO:0000256" key="1">
    <source>
        <dbReference type="ARBA" id="ARBA00023180"/>
    </source>
</evidence>
<dbReference type="InterPro" id="IPR003597">
    <property type="entry name" value="Ig_C1-set"/>
</dbReference>
<feature type="region of interest" description="Disordered" evidence="2">
    <location>
        <begin position="353"/>
        <end position="381"/>
    </location>
</feature>